<comment type="caution">
    <text evidence="2">The sequence shown here is derived from an EMBL/GenBank/DDBJ whole genome shotgun (WGS) entry which is preliminary data.</text>
</comment>
<gene>
    <name evidence="2" type="ORF">J2Z71_001544</name>
</gene>
<keyword evidence="1" id="KW-0812">Transmembrane</keyword>
<evidence type="ECO:0000313" key="3">
    <source>
        <dbReference type="Proteomes" id="UP001519306"/>
    </source>
</evidence>
<dbReference type="EMBL" id="JAGGLJ010000017">
    <property type="protein sequence ID" value="MBP2025992.1"/>
    <property type="molecule type" value="Genomic_DNA"/>
</dbReference>
<evidence type="ECO:0008006" key="4">
    <source>
        <dbReference type="Google" id="ProtNLM"/>
    </source>
</evidence>
<evidence type="ECO:0000313" key="2">
    <source>
        <dbReference type="EMBL" id="MBP2025992.1"/>
    </source>
</evidence>
<reference evidence="2 3" key="1">
    <citation type="submission" date="2021-03" db="EMBL/GenBank/DDBJ databases">
        <title>Genomic Encyclopedia of Type Strains, Phase IV (KMG-IV): sequencing the most valuable type-strain genomes for metagenomic binning, comparative biology and taxonomic classification.</title>
        <authorList>
            <person name="Goeker M."/>
        </authorList>
    </citation>
    <scope>NUCLEOTIDE SEQUENCE [LARGE SCALE GENOMIC DNA]</scope>
    <source>
        <strain evidence="2 3">DSM 27563</strain>
    </source>
</reference>
<proteinExistence type="predicted"/>
<accession>A0ABS4KE00</accession>
<sequence length="243" mass="28407">MHFKKILSSILDIFFNIIKYLLKILLNVFKAIFTFLTGFILAKFFKDKNSNNKTSEYDDDLKTEFEEKFSTYNEDLDDTFSDTVKESHSNNIDDTFNIDETCIYNRKKSYNTNNIESKYIKELNIIKDQISGPMKIKVDDLISVTEQIIIKANKKPNLKEKTYSSLNFYLPTTIKLLDEYITLNNIKNKTNNVKYTINDIECSMDTIISAFYKILDNLYEDSTANIVEEIRNLKQSMSKDGLI</sequence>
<keyword evidence="1" id="KW-0472">Membrane</keyword>
<name>A0ABS4KE00_9FIRM</name>
<protein>
    <recommendedName>
        <fullName evidence="4">5-bromo-4-chloroindolyl phosphate hydrolysis protein</fullName>
    </recommendedName>
</protein>
<evidence type="ECO:0000256" key="1">
    <source>
        <dbReference type="SAM" id="Phobius"/>
    </source>
</evidence>
<dbReference type="RefSeq" id="WP_210061790.1">
    <property type="nucleotide sequence ID" value="NZ_JAGGLJ010000017.1"/>
</dbReference>
<keyword evidence="1" id="KW-1133">Transmembrane helix</keyword>
<organism evidence="2 3">
    <name type="scientific">Peptoniphilus stercorisuis</name>
    <dbReference type="NCBI Taxonomy" id="1436965"/>
    <lineage>
        <taxon>Bacteria</taxon>
        <taxon>Bacillati</taxon>
        <taxon>Bacillota</taxon>
        <taxon>Tissierellia</taxon>
        <taxon>Tissierellales</taxon>
        <taxon>Peptoniphilaceae</taxon>
        <taxon>Peptoniphilus</taxon>
    </lineage>
</organism>
<feature type="transmembrane region" description="Helical" evidence="1">
    <location>
        <begin position="20"/>
        <end position="45"/>
    </location>
</feature>
<dbReference type="Proteomes" id="UP001519306">
    <property type="component" value="Unassembled WGS sequence"/>
</dbReference>
<keyword evidence="3" id="KW-1185">Reference proteome</keyword>